<keyword evidence="2 4" id="KW-0694">RNA-binding</keyword>
<feature type="region of interest" description="Disordered" evidence="5">
    <location>
        <begin position="1"/>
        <end position="45"/>
    </location>
</feature>
<comment type="caution">
    <text evidence="7">The sequence shown here is derived from an EMBL/GenBank/DDBJ whole genome shotgun (WGS) entry which is preliminary data.</text>
</comment>
<feature type="compositionally biased region" description="Pro residues" evidence="5">
    <location>
        <begin position="1"/>
        <end position="15"/>
    </location>
</feature>
<feature type="domain" description="RRM" evidence="6">
    <location>
        <begin position="37"/>
        <end position="109"/>
    </location>
</feature>
<dbReference type="STRING" id="337451.A0A3S3QE17"/>
<dbReference type="Proteomes" id="UP000283530">
    <property type="component" value="Unassembled WGS sequence"/>
</dbReference>
<dbReference type="AlphaFoldDB" id="A0A3S3QE17"/>
<feature type="domain" description="RRM" evidence="6">
    <location>
        <begin position="114"/>
        <end position="186"/>
    </location>
</feature>
<name>A0A3S3QE17_9MAGN</name>
<feature type="domain" description="RRM" evidence="6">
    <location>
        <begin position="251"/>
        <end position="324"/>
    </location>
</feature>
<feature type="compositionally biased region" description="Polar residues" evidence="5">
    <location>
        <begin position="993"/>
        <end position="1005"/>
    </location>
</feature>
<dbReference type="GO" id="GO:0005634">
    <property type="term" value="C:nucleus"/>
    <property type="evidence" value="ECO:0007669"/>
    <property type="project" value="UniProtKB-SubCell"/>
</dbReference>
<feature type="region of interest" description="Disordered" evidence="5">
    <location>
        <begin position="743"/>
        <end position="765"/>
    </location>
</feature>
<dbReference type="PANTHER" id="PTHR23189">
    <property type="entry name" value="RNA RECOGNITION MOTIF-CONTAINING"/>
    <property type="match status" value="1"/>
</dbReference>
<evidence type="ECO:0000256" key="5">
    <source>
        <dbReference type="SAM" id="MobiDB-lite"/>
    </source>
</evidence>
<evidence type="ECO:0000313" key="7">
    <source>
        <dbReference type="EMBL" id="RWR83885.1"/>
    </source>
</evidence>
<evidence type="ECO:0000256" key="2">
    <source>
        <dbReference type="ARBA" id="ARBA00022884"/>
    </source>
</evidence>
<dbReference type="InterPro" id="IPR012677">
    <property type="entry name" value="Nucleotide-bd_a/b_plait_sf"/>
</dbReference>
<dbReference type="CDD" id="cd00590">
    <property type="entry name" value="RRM_SF"/>
    <property type="match status" value="2"/>
</dbReference>
<dbReference type="GO" id="GO:0003723">
    <property type="term" value="F:RNA binding"/>
    <property type="evidence" value="ECO:0007669"/>
    <property type="project" value="UniProtKB-UniRule"/>
</dbReference>
<feature type="compositionally biased region" description="Basic and acidic residues" evidence="5">
    <location>
        <begin position="194"/>
        <end position="205"/>
    </location>
</feature>
<keyword evidence="3" id="KW-0539">Nucleus</keyword>
<dbReference type="EMBL" id="QPKB01000004">
    <property type="protein sequence ID" value="RWR83885.1"/>
    <property type="molecule type" value="Genomic_DNA"/>
</dbReference>
<feature type="region of interest" description="Disordered" evidence="5">
    <location>
        <begin position="428"/>
        <end position="478"/>
    </location>
</feature>
<feature type="compositionally biased region" description="Polar residues" evidence="5">
    <location>
        <begin position="224"/>
        <end position="239"/>
    </location>
</feature>
<feature type="region of interest" description="Disordered" evidence="5">
    <location>
        <begin position="194"/>
        <end position="247"/>
    </location>
</feature>
<organism evidence="7 8">
    <name type="scientific">Cinnamomum micranthum f. kanehirae</name>
    <dbReference type="NCBI Taxonomy" id="337451"/>
    <lineage>
        <taxon>Eukaryota</taxon>
        <taxon>Viridiplantae</taxon>
        <taxon>Streptophyta</taxon>
        <taxon>Embryophyta</taxon>
        <taxon>Tracheophyta</taxon>
        <taxon>Spermatophyta</taxon>
        <taxon>Magnoliopsida</taxon>
        <taxon>Magnoliidae</taxon>
        <taxon>Laurales</taxon>
        <taxon>Lauraceae</taxon>
        <taxon>Cinnamomum</taxon>
    </lineage>
</organism>
<evidence type="ECO:0000259" key="6">
    <source>
        <dbReference type="PROSITE" id="PS50102"/>
    </source>
</evidence>
<dbReference type="CDD" id="cd21546">
    <property type="entry name" value="SPOC_FPA-like"/>
    <property type="match status" value="1"/>
</dbReference>
<protein>
    <submittedName>
        <fullName evidence="7">Flowering time control protein FPA isoform X1</fullName>
    </submittedName>
</protein>
<evidence type="ECO:0000313" key="8">
    <source>
        <dbReference type="Proteomes" id="UP000283530"/>
    </source>
</evidence>
<dbReference type="SUPFAM" id="SSF54928">
    <property type="entry name" value="RNA-binding domain, RBD"/>
    <property type="match status" value="3"/>
</dbReference>
<dbReference type="FunFam" id="3.30.70.330:FF:000497">
    <property type="entry name" value="flowering time control protein FPA"/>
    <property type="match status" value="1"/>
</dbReference>
<gene>
    <name evidence="7" type="ORF">CKAN_01266400</name>
</gene>
<proteinExistence type="predicted"/>
<evidence type="ECO:0000256" key="1">
    <source>
        <dbReference type="ARBA" id="ARBA00004123"/>
    </source>
</evidence>
<accession>A0A3S3QE17</accession>
<evidence type="ECO:0000256" key="4">
    <source>
        <dbReference type="PROSITE-ProRule" id="PRU00176"/>
    </source>
</evidence>
<dbReference type="Pfam" id="PF00076">
    <property type="entry name" value="RRM_1"/>
    <property type="match status" value="3"/>
</dbReference>
<dbReference type="InterPro" id="IPR000504">
    <property type="entry name" value="RRM_dom"/>
</dbReference>
<dbReference type="FunFam" id="3.30.70.330:FF:000415">
    <property type="entry name" value="Flowering time control protein FPA"/>
    <property type="match status" value="1"/>
</dbReference>
<reference evidence="7 8" key="1">
    <citation type="journal article" date="2019" name="Nat. Plants">
        <title>Stout camphor tree genome fills gaps in understanding of flowering plant genome evolution.</title>
        <authorList>
            <person name="Chaw S.M."/>
            <person name="Liu Y.C."/>
            <person name="Wu Y.W."/>
            <person name="Wang H.Y."/>
            <person name="Lin C.I."/>
            <person name="Wu C.S."/>
            <person name="Ke H.M."/>
            <person name="Chang L.Y."/>
            <person name="Hsu C.Y."/>
            <person name="Yang H.T."/>
            <person name="Sudianto E."/>
            <person name="Hsu M.H."/>
            <person name="Wu K.P."/>
            <person name="Wang L.N."/>
            <person name="Leebens-Mack J.H."/>
            <person name="Tsai I.J."/>
        </authorList>
    </citation>
    <scope>NUCLEOTIDE SEQUENCE [LARGE SCALE GENOMIC DNA]</scope>
    <source>
        <strain evidence="8">cv. Chaw 1501</strain>
        <tissue evidence="7">Young leaves</tissue>
    </source>
</reference>
<dbReference type="OrthoDB" id="439808at2759"/>
<evidence type="ECO:0000256" key="3">
    <source>
        <dbReference type="ARBA" id="ARBA00023242"/>
    </source>
</evidence>
<dbReference type="InterPro" id="IPR012921">
    <property type="entry name" value="SPOC_C"/>
</dbReference>
<dbReference type="SMART" id="SM00360">
    <property type="entry name" value="RRM"/>
    <property type="match status" value="3"/>
</dbReference>
<feature type="region of interest" description="Disordered" evidence="5">
    <location>
        <begin position="993"/>
        <end position="1014"/>
    </location>
</feature>
<keyword evidence="8" id="KW-1185">Reference proteome</keyword>
<dbReference type="Pfam" id="PF07744">
    <property type="entry name" value="SPOC"/>
    <property type="match status" value="1"/>
</dbReference>
<comment type="subcellular location">
    <subcellularLocation>
        <location evidence="1">Nucleus</location>
    </subcellularLocation>
</comment>
<dbReference type="InterPro" id="IPR035979">
    <property type="entry name" value="RBD_domain_sf"/>
</dbReference>
<dbReference type="PROSITE" id="PS50102">
    <property type="entry name" value="RRM"/>
    <property type="match status" value="3"/>
</dbReference>
<sequence length="1047" mass="114535">MAPPPAKQTPPAPDPNPKKQFGNRKETDEDEAAPPSHNLWVGNLSPETTDSDVMSVFARHGALDSVTTYSSRNYAFVYFSNPEDARKAKVALQGHIICGSAIKIEFARPAKAGKHLWVGAISSSVTKEQLEGEFSKFGKIEEFKFLRDRNSALVDYNKLEDAVAALKNMNGKRLGGEQIRVDYLRSQPSRRDNWSDFHDVRDGRFSNRKGTGPPDLWMPPDFPESSQFGSRRQPSSQNFGGRRGGDSQPSNVLWIGYPPSVYIQEQMLHNAMILFGEIERIKSFPNRHYSFVEFRSVDEARRAKEGLQGRLFNDPRIQIMFSSSDFAPGKDSPTFYPGIRGPRPDMFFNEPPFRPGPMDLFSHTRPLPPNNFPGPLGPNAMPGPNLFMRPFGPRGFDPLIAGPEFNDMPGFLHNFADANRENPMGANWRRQSPSASGMLPSPVQGIRPPSRPIPGMWDGFDASPLQRESKRSRMDGPPHVDGASFHGRKMDNQGTGDTFGFGSQLDRGAVSTHGNVHGQIQQGPVVVRAPSTDRPSHAEHHAFPDNDHCWRGIIAKGGTPVCHARCIPIGKGIGSQIPEIVNCSARTGLDMLTKHYAEASGFEIVFFLPDSEEDFASYTEFLRYLGMKNRAGVAKFDDGTTLFLVPPSDFLTKVLNVSGPERLYGVVLKMPQQPPTIATQQSQLPVPSPYIDGRQFPPSQIDYSSVPSKKENQVLQSNYNRVLHEGSLPPAGGSNPLMAHADESQAMQSAPPPPDYAANHAAPPQSGVSLTPELIATLAALIPANTQSLVSTNVQLPSSASLRPAPLPSPAAPDKVTSSQGWRQEQVAASGGFHNLREEQTSHPSQQLGHQYSNQGTILSQYTTYSNATNGTEHSAELVLGGSQVQDPALNMQQMPTRPTNSFVVASQGGQYTVPQASQPYQFDASQNAQNYGMMHAPDASGVFRPPPPLQQNPANTLNTQVQSGNIFQPQMGVPSATDKVNMEFPNQVQQLQSAISASGQGTSESENDKNQRYQSTLQFAASLLLQIQQQQQQANAQVVHGSGNQQ</sequence>
<feature type="compositionally biased region" description="Basic and acidic residues" evidence="5">
    <location>
        <begin position="467"/>
        <end position="478"/>
    </location>
</feature>
<dbReference type="Gene3D" id="3.30.70.330">
    <property type="match status" value="3"/>
</dbReference>